<dbReference type="GO" id="GO:0046983">
    <property type="term" value="F:protein dimerization activity"/>
    <property type="evidence" value="ECO:0007669"/>
    <property type="project" value="InterPro"/>
</dbReference>
<evidence type="ECO:0000256" key="2">
    <source>
        <dbReference type="ARBA" id="ARBA00023015"/>
    </source>
</evidence>
<dbReference type="Pfam" id="PF00010">
    <property type="entry name" value="HLH"/>
    <property type="match status" value="1"/>
</dbReference>
<evidence type="ECO:0000256" key="5">
    <source>
        <dbReference type="ARBA" id="ARBA00023242"/>
    </source>
</evidence>
<name>A0A1S2XRJ6_CICAR</name>
<dbReference type="GO" id="GO:0000981">
    <property type="term" value="F:DNA-binding transcription factor activity, RNA polymerase II-specific"/>
    <property type="evidence" value="ECO:0007669"/>
    <property type="project" value="TreeGrafter"/>
</dbReference>
<dbReference type="PANTHER" id="PTHR13935:SF41">
    <property type="entry name" value="TRANSCRIPTION FACTOR ORG2-RELATED"/>
    <property type="match status" value="1"/>
</dbReference>
<dbReference type="PANTHER" id="PTHR13935">
    <property type="entry name" value="ACHAETE-SCUTE TRANSCRIPTION FACTOR-RELATED"/>
    <property type="match status" value="1"/>
</dbReference>
<feature type="domain" description="BHLH" evidence="6">
    <location>
        <begin position="67"/>
        <end position="119"/>
    </location>
</feature>
<dbReference type="GO" id="GO:0090575">
    <property type="term" value="C:RNA polymerase II transcription regulator complex"/>
    <property type="evidence" value="ECO:0007669"/>
    <property type="project" value="TreeGrafter"/>
</dbReference>
<dbReference type="FunFam" id="4.10.280.10:FF:000074">
    <property type="entry name" value="Transcription factor ORG2"/>
    <property type="match status" value="1"/>
</dbReference>
<dbReference type="eggNOG" id="ENOG502RXMR">
    <property type="taxonomic scope" value="Eukaryota"/>
</dbReference>
<evidence type="ECO:0000256" key="3">
    <source>
        <dbReference type="ARBA" id="ARBA00023125"/>
    </source>
</evidence>
<gene>
    <name evidence="8" type="primary">LOC101513248</name>
</gene>
<keyword evidence="3" id="KW-0238">DNA-binding</keyword>
<comment type="subcellular location">
    <subcellularLocation>
        <location evidence="1">Nucleus</location>
    </subcellularLocation>
</comment>
<dbReference type="KEGG" id="cam:101513248"/>
<protein>
    <submittedName>
        <fullName evidence="8">Transcription factor bHLH100</fullName>
    </submittedName>
</protein>
<keyword evidence="2" id="KW-0805">Transcription regulation</keyword>
<dbReference type="AlphaFoldDB" id="A0A1S2XRJ6"/>
<evidence type="ECO:0000313" key="8">
    <source>
        <dbReference type="RefSeq" id="XP_004493429.1"/>
    </source>
</evidence>
<sequence>MVAFCSPQLSYSNMGWLLEEVEAESLLLSHKKNYVSLDYSLPHQFSSQKQHVEIERTSPSPSPNLVVKKLNHNASERDRRKKINSLISSLRSLLPGEDHTKKMSIPVTISRVLKYIPELQKQVEGLIKQKEELLSRISRQEYKVNKESQKKIPNYNSSFVVSTSRLNDTELAIHISSYEAHKIPLSEILLCLEDNGLFLLNSSSSKTFGGRLFYNLHFQVTKTQILESDVLIQKLLSIYEKQRSNQFRLGTSVR</sequence>
<dbReference type="Gene3D" id="4.10.280.10">
    <property type="entry name" value="Helix-loop-helix DNA-binding domain"/>
    <property type="match status" value="1"/>
</dbReference>
<evidence type="ECO:0000256" key="4">
    <source>
        <dbReference type="ARBA" id="ARBA00023163"/>
    </source>
</evidence>
<dbReference type="PROSITE" id="PS50888">
    <property type="entry name" value="BHLH"/>
    <property type="match status" value="1"/>
</dbReference>
<keyword evidence="7" id="KW-1185">Reference proteome</keyword>
<dbReference type="SUPFAM" id="SSF47459">
    <property type="entry name" value="HLH, helix-loop-helix DNA-binding domain"/>
    <property type="match status" value="1"/>
</dbReference>
<dbReference type="SMART" id="SM00353">
    <property type="entry name" value="HLH"/>
    <property type="match status" value="1"/>
</dbReference>
<dbReference type="InterPro" id="IPR036638">
    <property type="entry name" value="HLH_DNA-bd_sf"/>
</dbReference>
<dbReference type="GeneID" id="101513248"/>
<reference evidence="7" key="1">
    <citation type="journal article" date="2013" name="Nat. Biotechnol.">
        <title>Draft genome sequence of chickpea (Cicer arietinum) provides a resource for trait improvement.</title>
        <authorList>
            <person name="Varshney R.K."/>
            <person name="Song C."/>
            <person name="Saxena R.K."/>
            <person name="Azam S."/>
            <person name="Yu S."/>
            <person name="Sharpe A.G."/>
            <person name="Cannon S."/>
            <person name="Baek J."/>
            <person name="Rosen B.D."/>
            <person name="Tar'an B."/>
            <person name="Millan T."/>
            <person name="Zhang X."/>
            <person name="Ramsay L.D."/>
            <person name="Iwata A."/>
            <person name="Wang Y."/>
            <person name="Nelson W."/>
            <person name="Farmer A.D."/>
            <person name="Gaur P.M."/>
            <person name="Soderlund C."/>
            <person name="Penmetsa R.V."/>
            <person name="Xu C."/>
            <person name="Bharti A.K."/>
            <person name="He W."/>
            <person name="Winter P."/>
            <person name="Zhao S."/>
            <person name="Hane J.K."/>
            <person name="Carrasquilla-Garcia N."/>
            <person name="Condie J.A."/>
            <person name="Upadhyaya H.D."/>
            <person name="Luo M.C."/>
            <person name="Thudi M."/>
            <person name="Gowda C.L."/>
            <person name="Singh N.P."/>
            <person name="Lichtenzveig J."/>
            <person name="Gali K.K."/>
            <person name="Rubio J."/>
            <person name="Nadarajan N."/>
            <person name="Dolezel J."/>
            <person name="Bansal K.C."/>
            <person name="Xu X."/>
            <person name="Edwards D."/>
            <person name="Zhang G."/>
            <person name="Kahl G."/>
            <person name="Gil J."/>
            <person name="Singh K.B."/>
            <person name="Datta S.K."/>
            <person name="Jackson S.A."/>
            <person name="Wang J."/>
            <person name="Cook D.R."/>
        </authorList>
    </citation>
    <scope>NUCLEOTIDE SEQUENCE [LARGE SCALE GENOMIC DNA]</scope>
    <source>
        <strain evidence="7">cv. CDC Frontier</strain>
    </source>
</reference>
<evidence type="ECO:0000259" key="6">
    <source>
        <dbReference type="PROSITE" id="PS50888"/>
    </source>
</evidence>
<dbReference type="RefSeq" id="XP_004493429.1">
    <property type="nucleotide sequence ID" value="XM_004493372.3"/>
</dbReference>
<dbReference type="GO" id="GO:0010106">
    <property type="term" value="P:cellular response to iron ion starvation"/>
    <property type="evidence" value="ECO:0007669"/>
    <property type="project" value="UniProtKB-ARBA"/>
</dbReference>
<keyword evidence="5" id="KW-0539">Nucleus</keyword>
<dbReference type="OrthoDB" id="6106870at2759"/>
<proteinExistence type="predicted"/>
<dbReference type="GO" id="GO:0000977">
    <property type="term" value="F:RNA polymerase II transcription regulatory region sequence-specific DNA binding"/>
    <property type="evidence" value="ECO:0007669"/>
    <property type="project" value="TreeGrafter"/>
</dbReference>
<keyword evidence="4" id="KW-0804">Transcription</keyword>
<dbReference type="STRING" id="3827.A0A1S2XRJ6"/>
<dbReference type="PaxDb" id="3827-XP_004493429.1"/>
<dbReference type="InterPro" id="IPR015660">
    <property type="entry name" value="MASH1/Ascl1a-like"/>
</dbReference>
<evidence type="ECO:0000313" key="7">
    <source>
        <dbReference type="Proteomes" id="UP000087171"/>
    </source>
</evidence>
<dbReference type="InterPro" id="IPR011598">
    <property type="entry name" value="bHLH_dom"/>
</dbReference>
<dbReference type="Proteomes" id="UP000087171">
    <property type="component" value="Chromosome Ca3"/>
</dbReference>
<reference evidence="8" key="2">
    <citation type="submission" date="2025-08" db="UniProtKB">
        <authorList>
            <consortium name="RefSeq"/>
        </authorList>
    </citation>
    <scope>IDENTIFICATION</scope>
    <source>
        <tissue evidence="8">Etiolated seedlings</tissue>
    </source>
</reference>
<evidence type="ECO:0000256" key="1">
    <source>
        <dbReference type="ARBA" id="ARBA00004123"/>
    </source>
</evidence>
<accession>A0A1S2XRJ6</accession>
<organism evidence="7 8">
    <name type="scientific">Cicer arietinum</name>
    <name type="common">Chickpea</name>
    <name type="synonym">Garbanzo</name>
    <dbReference type="NCBI Taxonomy" id="3827"/>
    <lineage>
        <taxon>Eukaryota</taxon>
        <taxon>Viridiplantae</taxon>
        <taxon>Streptophyta</taxon>
        <taxon>Embryophyta</taxon>
        <taxon>Tracheophyta</taxon>
        <taxon>Spermatophyta</taxon>
        <taxon>Magnoliopsida</taxon>
        <taxon>eudicotyledons</taxon>
        <taxon>Gunneridae</taxon>
        <taxon>Pentapetalae</taxon>
        <taxon>rosids</taxon>
        <taxon>fabids</taxon>
        <taxon>Fabales</taxon>
        <taxon>Fabaceae</taxon>
        <taxon>Papilionoideae</taxon>
        <taxon>50 kb inversion clade</taxon>
        <taxon>NPAAA clade</taxon>
        <taxon>Hologalegina</taxon>
        <taxon>IRL clade</taxon>
        <taxon>Cicereae</taxon>
        <taxon>Cicer</taxon>
    </lineage>
</organism>